<dbReference type="Pfam" id="PF19081">
    <property type="entry name" value="Ig_7"/>
    <property type="match status" value="2"/>
</dbReference>
<reference evidence="2 3" key="1">
    <citation type="submission" date="2024-09" db="EMBL/GenBank/DDBJ databases">
        <authorList>
            <person name="Sun Q."/>
            <person name="Mori K."/>
        </authorList>
    </citation>
    <scope>NUCLEOTIDE SEQUENCE [LARGE SCALE GENOMIC DNA]</scope>
    <source>
        <strain evidence="2 3">CECT 8460</strain>
    </source>
</reference>
<feature type="non-terminal residue" evidence="2">
    <location>
        <position position="167"/>
    </location>
</feature>
<feature type="domain" description="Ig-like" evidence="1">
    <location>
        <begin position="3"/>
        <end position="51"/>
    </location>
</feature>
<name>A0ABV5GH92_9FLAO</name>
<protein>
    <recommendedName>
        <fullName evidence="1">Ig-like domain-containing protein</fullName>
    </recommendedName>
</protein>
<gene>
    <name evidence="2" type="ORF">ACFFUU_12545</name>
</gene>
<comment type="caution">
    <text evidence="2">The sequence shown here is derived from an EMBL/GenBank/DDBJ whole genome shotgun (WGS) entry which is preliminary data.</text>
</comment>
<keyword evidence="3" id="KW-1185">Reference proteome</keyword>
<proteinExistence type="predicted"/>
<organism evidence="2 3">
    <name type="scientific">Flavobacterium paronense</name>
    <dbReference type="NCBI Taxonomy" id="1392775"/>
    <lineage>
        <taxon>Bacteria</taxon>
        <taxon>Pseudomonadati</taxon>
        <taxon>Bacteroidota</taxon>
        <taxon>Flavobacteriia</taxon>
        <taxon>Flavobacteriales</taxon>
        <taxon>Flavobacteriaceae</taxon>
        <taxon>Flavobacterium</taxon>
    </lineage>
</organism>
<dbReference type="InterPro" id="IPR044023">
    <property type="entry name" value="Ig_7"/>
</dbReference>
<evidence type="ECO:0000259" key="1">
    <source>
        <dbReference type="Pfam" id="PF19081"/>
    </source>
</evidence>
<evidence type="ECO:0000313" key="3">
    <source>
        <dbReference type="Proteomes" id="UP001589576"/>
    </source>
</evidence>
<dbReference type="EMBL" id="JBHMFB010000032">
    <property type="protein sequence ID" value="MFB9090438.1"/>
    <property type="molecule type" value="Genomic_DNA"/>
</dbReference>
<evidence type="ECO:0000313" key="2">
    <source>
        <dbReference type="EMBL" id="MFB9090438.1"/>
    </source>
</evidence>
<accession>A0ABV5GH92</accession>
<feature type="domain" description="Ig-like" evidence="1">
    <location>
        <begin position="55"/>
        <end position="123"/>
    </location>
</feature>
<dbReference type="Proteomes" id="UP001589576">
    <property type="component" value="Unassembled WGS sequence"/>
</dbReference>
<sequence>VATGTSLQWYSAATGGTALASTTALVTGNYYVSQTVNSCQSLRTAVAVTINTTEAPTASSQAFCTSATVANLIAAGTSLQWYSAATGGTALASTTALVTGNYYVSQTVNSCQSIRTAVTVTINTTAAPTASAQTFNNSATVANLVATGTLLQWYSVATGGTALSSTT</sequence>
<feature type="non-terminal residue" evidence="2">
    <location>
        <position position="1"/>
    </location>
</feature>